<protein>
    <submittedName>
        <fullName evidence="1">Uncharacterized protein</fullName>
    </submittedName>
</protein>
<dbReference type="AlphaFoldDB" id="A0A2H3BBY3"/>
<dbReference type="Proteomes" id="UP000218334">
    <property type="component" value="Unassembled WGS sequence"/>
</dbReference>
<evidence type="ECO:0000313" key="2">
    <source>
        <dbReference type="Proteomes" id="UP000218334"/>
    </source>
</evidence>
<sequence length="100" mass="11376">MQSKHLQDLLDRGLGDPRKLQFELSIRTQVLQRDQIRCLFTGSLSLSTEVTWMAPPYFAYLAFPINSPREIAGLSSDDLEKPSNAILIHKLIRINGPRRA</sequence>
<organism evidence="1 2">
    <name type="scientific">Armillaria solidipes</name>
    <dbReference type="NCBI Taxonomy" id="1076256"/>
    <lineage>
        <taxon>Eukaryota</taxon>
        <taxon>Fungi</taxon>
        <taxon>Dikarya</taxon>
        <taxon>Basidiomycota</taxon>
        <taxon>Agaricomycotina</taxon>
        <taxon>Agaricomycetes</taxon>
        <taxon>Agaricomycetidae</taxon>
        <taxon>Agaricales</taxon>
        <taxon>Marasmiineae</taxon>
        <taxon>Physalacriaceae</taxon>
        <taxon>Armillaria</taxon>
    </lineage>
</organism>
<proteinExistence type="predicted"/>
<evidence type="ECO:0000313" key="1">
    <source>
        <dbReference type="EMBL" id="PBK63548.1"/>
    </source>
</evidence>
<dbReference type="EMBL" id="KZ293458">
    <property type="protein sequence ID" value="PBK63548.1"/>
    <property type="molecule type" value="Genomic_DNA"/>
</dbReference>
<reference evidence="2" key="1">
    <citation type="journal article" date="2017" name="Nat. Ecol. Evol.">
        <title>Genome expansion and lineage-specific genetic innovations in the forest pathogenic fungi Armillaria.</title>
        <authorList>
            <person name="Sipos G."/>
            <person name="Prasanna A.N."/>
            <person name="Walter M.C."/>
            <person name="O'Connor E."/>
            <person name="Balint B."/>
            <person name="Krizsan K."/>
            <person name="Kiss B."/>
            <person name="Hess J."/>
            <person name="Varga T."/>
            <person name="Slot J."/>
            <person name="Riley R."/>
            <person name="Boka B."/>
            <person name="Rigling D."/>
            <person name="Barry K."/>
            <person name="Lee J."/>
            <person name="Mihaltcheva S."/>
            <person name="LaButti K."/>
            <person name="Lipzen A."/>
            <person name="Waldron R."/>
            <person name="Moloney N.M."/>
            <person name="Sperisen C."/>
            <person name="Kredics L."/>
            <person name="Vagvoelgyi C."/>
            <person name="Patrignani A."/>
            <person name="Fitzpatrick D."/>
            <person name="Nagy I."/>
            <person name="Doyle S."/>
            <person name="Anderson J.B."/>
            <person name="Grigoriev I.V."/>
            <person name="Gueldener U."/>
            <person name="Muensterkoetter M."/>
            <person name="Nagy L.G."/>
        </authorList>
    </citation>
    <scope>NUCLEOTIDE SEQUENCE [LARGE SCALE GENOMIC DNA]</scope>
    <source>
        <strain evidence="2">28-4</strain>
    </source>
</reference>
<gene>
    <name evidence="1" type="ORF">ARMSODRAFT_963152</name>
</gene>
<keyword evidence="2" id="KW-1185">Reference proteome</keyword>
<accession>A0A2H3BBY3</accession>
<name>A0A2H3BBY3_9AGAR</name>